<evidence type="ECO:0000259" key="3">
    <source>
        <dbReference type="PROSITE" id="PS51186"/>
    </source>
</evidence>
<dbReference type="RefSeq" id="WP_275279078.1">
    <property type="nucleotide sequence ID" value="NZ_CP119108.1"/>
</dbReference>
<dbReference type="PANTHER" id="PTHR43877">
    <property type="entry name" value="AMINOALKYLPHOSPHONATE N-ACETYLTRANSFERASE-RELATED-RELATED"/>
    <property type="match status" value="1"/>
</dbReference>
<dbReference type="InterPro" id="IPR000182">
    <property type="entry name" value="GNAT_dom"/>
</dbReference>
<keyword evidence="5" id="KW-1185">Reference proteome</keyword>
<keyword evidence="1" id="KW-0808">Transferase</keyword>
<proteinExistence type="predicted"/>
<evidence type="ECO:0000256" key="1">
    <source>
        <dbReference type="ARBA" id="ARBA00022679"/>
    </source>
</evidence>
<keyword evidence="2" id="KW-0012">Acyltransferase</keyword>
<protein>
    <submittedName>
        <fullName evidence="4">GNAT family N-acetyltransferase</fullName>
    </submittedName>
</protein>
<gene>
    <name evidence="4" type="ORF">PU630_04070</name>
</gene>
<evidence type="ECO:0000256" key="2">
    <source>
        <dbReference type="ARBA" id="ARBA00023315"/>
    </source>
</evidence>
<feature type="domain" description="N-acetyltransferase" evidence="3">
    <location>
        <begin position="3"/>
        <end position="177"/>
    </location>
</feature>
<sequence>MTVTVRQATAADARDIAAIRVTSWRSAYDGLIPSALLERLDVRFEAQRRAQNWPRYHTDPRSVEFLALRSGHAVGWASVGPCRDDDVGAGVRGELFALYALPAQWSTGVGHALMTAAEESLRSSGFRSASLWVLDGNERAAAFYERHGWREDGSVKDDERIVGSTGIPALRERRRVRDLAEEIPC</sequence>
<dbReference type="PROSITE" id="PS51186">
    <property type="entry name" value="GNAT"/>
    <property type="match status" value="1"/>
</dbReference>
<organism evidence="4 5">
    <name type="scientific">Microbacterium horticulturae</name>
    <dbReference type="NCBI Taxonomy" id="3028316"/>
    <lineage>
        <taxon>Bacteria</taxon>
        <taxon>Bacillati</taxon>
        <taxon>Actinomycetota</taxon>
        <taxon>Actinomycetes</taxon>
        <taxon>Micrococcales</taxon>
        <taxon>Microbacteriaceae</taxon>
        <taxon>Microbacterium</taxon>
    </lineage>
</organism>
<dbReference type="EMBL" id="CP119108">
    <property type="protein sequence ID" value="WEG09753.1"/>
    <property type="molecule type" value="Genomic_DNA"/>
</dbReference>
<dbReference type="CDD" id="cd04301">
    <property type="entry name" value="NAT_SF"/>
    <property type="match status" value="1"/>
</dbReference>
<accession>A0ABY8C544</accession>
<dbReference type="InterPro" id="IPR016181">
    <property type="entry name" value="Acyl_CoA_acyltransferase"/>
</dbReference>
<dbReference type="InterPro" id="IPR050832">
    <property type="entry name" value="Bact_Acetyltransf"/>
</dbReference>
<dbReference type="SUPFAM" id="SSF55729">
    <property type="entry name" value="Acyl-CoA N-acyltransferases (Nat)"/>
    <property type="match status" value="1"/>
</dbReference>
<dbReference type="Proteomes" id="UP001214553">
    <property type="component" value="Chromosome"/>
</dbReference>
<name>A0ABY8C544_9MICO</name>
<evidence type="ECO:0000313" key="5">
    <source>
        <dbReference type="Proteomes" id="UP001214553"/>
    </source>
</evidence>
<reference evidence="4 5" key="1">
    <citation type="submission" date="2023-03" db="EMBL/GenBank/DDBJ databases">
        <title>Genome sequence of Microbacterium sp. KACC 23027.</title>
        <authorList>
            <person name="Kim S."/>
            <person name="Heo J."/>
            <person name="Kwon S.-W."/>
        </authorList>
    </citation>
    <scope>NUCLEOTIDE SEQUENCE [LARGE SCALE GENOMIC DNA]</scope>
    <source>
        <strain evidence="4 5">KACC 23027</strain>
    </source>
</reference>
<dbReference type="Gene3D" id="3.40.630.30">
    <property type="match status" value="1"/>
</dbReference>
<evidence type="ECO:0000313" key="4">
    <source>
        <dbReference type="EMBL" id="WEG09753.1"/>
    </source>
</evidence>
<dbReference type="Pfam" id="PF00583">
    <property type="entry name" value="Acetyltransf_1"/>
    <property type="match status" value="1"/>
</dbReference>